<keyword evidence="4" id="KW-1185">Reference proteome</keyword>
<accession>A0A5J4FUB5</accession>
<dbReference type="PROSITE" id="PS50005">
    <property type="entry name" value="TPR"/>
    <property type="match status" value="2"/>
</dbReference>
<evidence type="ECO:0000313" key="3">
    <source>
        <dbReference type="EMBL" id="GEQ85353.1"/>
    </source>
</evidence>
<name>A0A5J4FUB5_9FLAO</name>
<dbReference type="InterPro" id="IPR019734">
    <property type="entry name" value="TPR_rpt"/>
</dbReference>
<evidence type="ECO:0000256" key="2">
    <source>
        <dbReference type="SAM" id="SignalP"/>
    </source>
</evidence>
<comment type="caution">
    <text evidence="3">The sequence shown here is derived from an EMBL/GenBank/DDBJ whole genome shotgun (WGS) entry which is preliminary data.</text>
</comment>
<feature type="signal peptide" evidence="2">
    <location>
        <begin position="1"/>
        <end position="22"/>
    </location>
</feature>
<dbReference type="Proteomes" id="UP000326994">
    <property type="component" value="Unassembled WGS sequence"/>
</dbReference>
<dbReference type="InterPro" id="IPR011990">
    <property type="entry name" value="TPR-like_helical_dom_sf"/>
</dbReference>
<keyword evidence="2" id="KW-0732">Signal</keyword>
<dbReference type="SUPFAM" id="SSF48452">
    <property type="entry name" value="TPR-like"/>
    <property type="match status" value="1"/>
</dbReference>
<proteinExistence type="predicted"/>
<evidence type="ECO:0000313" key="4">
    <source>
        <dbReference type="Proteomes" id="UP000326994"/>
    </source>
</evidence>
<dbReference type="Gene3D" id="1.25.40.10">
    <property type="entry name" value="Tetratricopeptide repeat domain"/>
    <property type="match status" value="1"/>
</dbReference>
<organism evidence="3 4">
    <name type="scientific">Patiriisocius marinistellae</name>
    <dbReference type="NCBI Taxonomy" id="2494560"/>
    <lineage>
        <taxon>Bacteria</taxon>
        <taxon>Pseudomonadati</taxon>
        <taxon>Bacteroidota</taxon>
        <taxon>Flavobacteriia</taxon>
        <taxon>Flavobacteriales</taxon>
        <taxon>Flavobacteriaceae</taxon>
        <taxon>Patiriisocius</taxon>
    </lineage>
</organism>
<gene>
    <name evidence="3" type="ORF">ULMS_08610</name>
</gene>
<reference evidence="3 4" key="1">
    <citation type="submission" date="2019-08" db="EMBL/GenBank/DDBJ databases">
        <title>Ulvibacter marinistellae sp. nov., isolated from a starfish, Patiria pectinifera.</title>
        <authorList>
            <person name="Kawano K."/>
            <person name="Ushijima N."/>
            <person name="Kihara M."/>
            <person name="Itoh H."/>
        </authorList>
    </citation>
    <scope>NUCLEOTIDE SEQUENCE [LARGE SCALE GENOMIC DNA]</scope>
    <source>
        <strain evidence="3 4">KK4</strain>
    </source>
</reference>
<feature type="repeat" description="TPR" evidence="1">
    <location>
        <begin position="327"/>
        <end position="360"/>
    </location>
</feature>
<dbReference type="SMART" id="SM00028">
    <property type="entry name" value="TPR"/>
    <property type="match status" value="2"/>
</dbReference>
<dbReference type="RefSeq" id="WP_151893278.1">
    <property type="nucleotide sequence ID" value="NZ_BKCF01000001.1"/>
</dbReference>
<protein>
    <submittedName>
        <fullName evidence="3">Uncharacterized protein</fullName>
    </submittedName>
</protein>
<feature type="chain" id="PRO_5023815972" evidence="2">
    <location>
        <begin position="23"/>
        <end position="452"/>
    </location>
</feature>
<evidence type="ECO:0000256" key="1">
    <source>
        <dbReference type="PROSITE-ProRule" id="PRU00339"/>
    </source>
</evidence>
<dbReference type="AlphaFoldDB" id="A0A5J4FUB5"/>
<sequence>MKNKSILMTMLFGLALVGTSIAQNDCAVTVSLFTEPAKAKNYQAAYKTYDKVVAECPQSTMAIYQYGEKMFVDFIEKGDKAKITELEKNMKLRMQYYPSKTKEGDVLADLAQVRYDNQIGTKMEQFNAFDNAYKKDAENFKSAKSLYTYFSLAKDLFEDGQKDLQDVFNLYDVVQEKLDVEEGKMAKTLTEYIDKEDAGETLSSKDKKRMQAYEKNLTIFGKVRGSVDTKLGNVADCPNLVPLYSKDFEAKKNDISWVKNAAGRLSGKDCTSDPLFIKLVEQLDKLEPSANSKMFLGQLEAKKGNDARALQYYEQSLEMQTDPNAKYSIYYKLAEAQRKAGSYGAARGFYNKMLEIKPNKGVAYLKIADMIARSSNSCGGTPFEKRAVNWKAAEYADRAARIDPSIAGNARAAAGSYRARAPQKADIFTAGMAGKTISLRCWVGGSVRVPNL</sequence>
<dbReference type="EMBL" id="BKCF01000001">
    <property type="protein sequence ID" value="GEQ85353.1"/>
    <property type="molecule type" value="Genomic_DNA"/>
</dbReference>
<keyword evidence="1" id="KW-0802">TPR repeat</keyword>
<feature type="repeat" description="TPR" evidence="1">
    <location>
        <begin position="290"/>
        <end position="323"/>
    </location>
</feature>
<dbReference type="OrthoDB" id="1522899at2"/>